<protein>
    <recommendedName>
        <fullName evidence="3 7">Argininosuccinate lyase</fullName>
        <shortName evidence="7">ASAL</shortName>
        <ecNumber evidence="3 7">4.3.2.1</ecNumber>
    </recommendedName>
    <alternativeName>
        <fullName evidence="7">Arginosuccinase</fullName>
    </alternativeName>
</protein>
<dbReference type="NCBIfam" id="TIGR00838">
    <property type="entry name" value="argH"/>
    <property type="match status" value="1"/>
</dbReference>
<organism evidence="10 11">
    <name type="scientific">Lichenibacterium ramalinae</name>
    <dbReference type="NCBI Taxonomy" id="2316527"/>
    <lineage>
        <taxon>Bacteria</taxon>
        <taxon>Pseudomonadati</taxon>
        <taxon>Pseudomonadota</taxon>
        <taxon>Alphaproteobacteria</taxon>
        <taxon>Hyphomicrobiales</taxon>
        <taxon>Lichenihabitantaceae</taxon>
        <taxon>Lichenibacterium</taxon>
    </lineage>
</organism>
<dbReference type="EC" id="4.3.2.1" evidence="3 7"/>
<dbReference type="InterPro" id="IPR024083">
    <property type="entry name" value="Fumarase/histidase_N"/>
</dbReference>
<dbReference type="InterPro" id="IPR022761">
    <property type="entry name" value="Fumarate_lyase_N"/>
</dbReference>
<evidence type="ECO:0000256" key="3">
    <source>
        <dbReference type="ARBA" id="ARBA00012338"/>
    </source>
</evidence>
<name>A0A4V1RI65_9HYPH</name>
<dbReference type="FunFam" id="1.10.275.10:FF:000002">
    <property type="entry name" value="Argininosuccinate lyase"/>
    <property type="match status" value="1"/>
</dbReference>
<evidence type="ECO:0000313" key="11">
    <source>
        <dbReference type="Proteomes" id="UP000289411"/>
    </source>
</evidence>
<dbReference type="Gene3D" id="1.10.40.30">
    <property type="entry name" value="Fumarase/aspartase (C-terminal domain)"/>
    <property type="match status" value="1"/>
</dbReference>
<dbReference type="Pfam" id="PF14698">
    <property type="entry name" value="ASL_C2"/>
    <property type="match status" value="1"/>
</dbReference>
<dbReference type="AlphaFoldDB" id="A0A4V1RI65"/>
<dbReference type="PRINTS" id="PR00145">
    <property type="entry name" value="ARGSUCLYASE"/>
</dbReference>
<dbReference type="PANTHER" id="PTHR43814:SF1">
    <property type="entry name" value="ARGININOSUCCINATE LYASE"/>
    <property type="match status" value="1"/>
</dbReference>
<feature type="domain" description="Fumarate lyase N-terminal" evidence="8">
    <location>
        <begin position="8"/>
        <end position="302"/>
    </location>
</feature>
<keyword evidence="6 7" id="KW-0456">Lyase</keyword>
<evidence type="ECO:0000256" key="4">
    <source>
        <dbReference type="ARBA" id="ARBA00022571"/>
    </source>
</evidence>
<keyword evidence="5 7" id="KW-0028">Amino-acid biosynthesis</keyword>
<reference evidence="10 11" key="1">
    <citation type="submission" date="2018-09" db="EMBL/GenBank/DDBJ databases">
        <authorList>
            <person name="Grouzdev D.S."/>
            <person name="Krutkina M.S."/>
        </authorList>
    </citation>
    <scope>NUCLEOTIDE SEQUENCE [LARGE SCALE GENOMIC DNA]</scope>
    <source>
        <strain evidence="10 11">RmlP001</strain>
    </source>
</reference>
<dbReference type="InterPro" id="IPR000362">
    <property type="entry name" value="Fumarate_lyase_fam"/>
</dbReference>
<reference evidence="10 11" key="2">
    <citation type="submission" date="2019-02" db="EMBL/GenBank/DDBJ databases">
        <title>'Lichenibacterium ramalinii' gen. nov. sp. nov., 'Lichenibacterium minor' gen. nov. sp. nov.</title>
        <authorList>
            <person name="Pankratov T."/>
        </authorList>
    </citation>
    <scope>NUCLEOTIDE SEQUENCE [LARGE SCALE GENOMIC DNA]</scope>
    <source>
        <strain evidence="10 11">RmlP001</strain>
    </source>
</reference>
<dbReference type="FunFam" id="1.20.200.10:FF:000015">
    <property type="entry name" value="argininosuccinate lyase isoform X2"/>
    <property type="match status" value="1"/>
</dbReference>
<dbReference type="PANTHER" id="PTHR43814">
    <property type="entry name" value="ARGININOSUCCINATE LYASE"/>
    <property type="match status" value="1"/>
</dbReference>
<sequence>MSNAMWGGRFTASPDSIMEEINASIGFDQRLAAQDIAGSKAHAAMLAQRGIVSAEDAAAIQDGLDRIAGEIEAGTFTFSRALEDIHMNVESRLAELIGEAAGRLHTARSRNDQVALDFRLWVRDTLDAVDAALHDLQLALAEKALAHADAVMPGFTHLQSAQPVTLGHHLMAYVEMIGRDRGRFSDARRRMNESPLGAAALAGTSYPIDRHAVAAALGFDRPTANSLDSVSDRDFALEALSAAAICAVHLSRFAEEIVLWATPQFGFAALSDRFSTGSSIMPQKRNPDAAELVRGKAGRVIGDLVGLLVVMKGLPLAYSKDMQEDKEGTFDALDALALTVPAMAGMVRDMTPDLVRMKAAAGSGYSTATDLADWLVQKLDMPFRQAHHVTGRIVALAAARGATLEQLPLAALQGIEPRITATVFDVLGADRSVASRTSFGGTAPDNVRAQATAWLERLKG</sequence>
<evidence type="ECO:0000313" key="10">
    <source>
        <dbReference type="EMBL" id="RYB02509.1"/>
    </source>
</evidence>
<keyword evidence="11" id="KW-1185">Reference proteome</keyword>
<comment type="caution">
    <text evidence="10">The sequence shown here is derived from an EMBL/GenBank/DDBJ whole genome shotgun (WGS) entry which is preliminary data.</text>
</comment>
<dbReference type="InterPro" id="IPR008948">
    <property type="entry name" value="L-Aspartase-like"/>
</dbReference>
<keyword evidence="7" id="KW-0963">Cytoplasm</keyword>
<dbReference type="GO" id="GO:0005829">
    <property type="term" value="C:cytosol"/>
    <property type="evidence" value="ECO:0007669"/>
    <property type="project" value="TreeGrafter"/>
</dbReference>
<evidence type="ECO:0000256" key="6">
    <source>
        <dbReference type="ARBA" id="ARBA00023239"/>
    </source>
</evidence>
<dbReference type="HAMAP" id="MF_00006">
    <property type="entry name" value="Arg_succ_lyase"/>
    <property type="match status" value="1"/>
</dbReference>
<accession>A0A4V1RI65</accession>
<comment type="pathway">
    <text evidence="2 7">Amino-acid biosynthesis; L-arginine biosynthesis; L-arginine from L-ornithine and carbamoyl phosphate: step 3/3.</text>
</comment>
<dbReference type="InterPro" id="IPR009049">
    <property type="entry name" value="Argininosuccinate_lyase"/>
</dbReference>
<proteinExistence type="inferred from homology"/>
<gene>
    <name evidence="7 10" type="primary">argH</name>
    <name evidence="10" type="ORF">D3272_20305</name>
</gene>
<dbReference type="InterPro" id="IPR020557">
    <property type="entry name" value="Fumarate_lyase_CS"/>
</dbReference>
<dbReference type="GO" id="GO:0042450">
    <property type="term" value="P:L-arginine biosynthetic process via ornithine"/>
    <property type="evidence" value="ECO:0007669"/>
    <property type="project" value="UniProtKB-UniRule"/>
</dbReference>
<dbReference type="UniPathway" id="UPA00068">
    <property type="reaction ID" value="UER00114"/>
</dbReference>
<dbReference type="SUPFAM" id="SSF48557">
    <property type="entry name" value="L-aspartase-like"/>
    <property type="match status" value="1"/>
</dbReference>
<dbReference type="PRINTS" id="PR00149">
    <property type="entry name" value="FUMRATELYASE"/>
</dbReference>
<evidence type="ECO:0000259" key="8">
    <source>
        <dbReference type="Pfam" id="PF00206"/>
    </source>
</evidence>
<dbReference type="EMBL" id="QYBC01000019">
    <property type="protein sequence ID" value="RYB02509.1"/>
    <property type="molecule type" value="Genomic_DNA"/>
</dbReference>
<dbReference type="Proteomes" id="UP000289411">
    <property type="component" value="Unassembled WGS sequence"/>
</dbReference>
<evidence type="ECO:0000256" key="2">
    <source>
        <dbReference type="ARBA" id="ARBA00004941"/>
    </source>
</evidence>
<dbReference type="Gene3D" id="1.10.275.10">
    <property type="entry name" value="Fumarase/aspartase (N-terminal domain)"/>
    <property type="match status" value="1"/>
</dbReference>
<dbReference type="PROSITE" id="PS00163">
    <property type="entry name" value="FUMARATE_LYASES"/>
    <property type="match status" value="1"/>
</dbReference>
<dbReference type="RefSeq" id="WP_129221041.1">
    <property type="nucleotide sequence ID" value="NZ_QYBC01000019.1"/>
</dbReference>
<evidence type="ECO:0000256" key="1">
    <source>
        <dbReference type="ARBA" id="ARBA00000985"/>
    </source>
</evidence>
<feature type="domain" description="Argininosuccinate lyase C-terminal" evidence="9">
    <location>
        <begin position="365"/>
        <end position="434"/>
    </location>
</feature>
<dbReference type="Gene3D" id="1.20.200.10">
    <property type="entry name" value="Fumarase/aspartase (Central domain)"/>
    <property type="match status" value="1"/>
</dbReference>
<dbReference type="GO" id="GO:0004056">
    <property type="term" value="F:argininosuccinate lyase activity"/>
    <property type="evidence" value="ECO:0007669"/>
    <property type="project" value="UniProtKB-UniRule"/>
</dbReference>
<evidence type="ECO:0000259" key="9">
    <source>
        <dbReference type="Pfam" id="PF14698"/>
    </source>
</evidence>
<dbReference type="FunFam" id="1.10.40.30:FF:000001">
    <property type="entry name" value="Argininosuccinate lyase"/>
    <property type="match status" value="1"/>
</dbReference>
<evidence type="ECO:0000256" key="5">
    <source>
        <dbReference type="ARBA" id="ARBA00022605"/>
    </source>
</evidence>
<comment type="similarity">
    <text evidence="7">Belongs to the lyase 1 family. Argininosuccinate lyase subfamily.</text>
</comment>
<evidence type="ECO:0000256" key="7">
    <source>
        <dbReference type="HAMAP-Rule" id="MF_00006"/>
    </source>
</evidence>
<comment type="catalytic activity">
    <reaction evidence="1 7">
        <text>2-(N(omega)-L-arginino)succinate = fumarate + L-arginine</text>
        <dbReference type="Rhea" id="RHEA:24020"/>
        <dbReference type="ChEBI" id="CHEBI:29806"/>
        <dbReference type="ChEBI" id="CHEBI:32682"/>
        <dbReference type="ChEBI" id="CHEBI:57472"/>
        <dbReference type="EC" id="4.3.2.1"/>
    </reaction>
</comment>
<dbReference type="OrthoDB" id="9769623at2"/>
<comment type="subcellular location">
    <subcellularLocation>
        <location evidence="7">Cytoplasm</location>
    </subcellularLocation>
</comment>
<dbReference type="Pfam" id="PF00206">
    <property type="entry name" value="Lyase_1"/>
    <property type="match status" value="1"/>
</dbReference>
<dbReference type="CDD" id="cd01359">
    <property type="entry name" value="Argininosuccinate_lyase"/>
    <property type="match status" value="1"/>
</dbReference>
<dbReference type="InterPro" id="IPR029419">
    <property type="entry name" value="Arg_succ_lyase_C"/>
</dbReference>
<keyword evidence="4 7" id="KW-0055">Arginine biosynthesis</keyword>